<name>A0A101LWP5_PICGL</name>
<dbReference type="EMBL" id="LKAM01000010">
    <property type="protein sequence ID" value="KUM46711.1"/>
    <property type="molecule type" value="Genomic_DNA"/>
</dbReference>
<accession>A0A101LWP5</accession>
<comment type="caution">
    <text evidence="2">The sequence shown here is derived from an EMBL/GenBank/DDBJ whole genome shotgun (WGS) entry which is preliminary data.</text>
</comment>
<evidence type="ECO:0000313" key="2">
    <source>
        <dbReference type="EMBL" id="KUM46711.1"/>
    </source>
</evidence>
<feature type="region of interest" description="Disordered" evidence="1">
    <location>
        <begin position="47"/>
        <end position="67"/>
    </location>
</feature>
<dbReference type="AlphaFoldDB" id="A0A101LWP5"/>
<keyword evidence="2" id="KW-0496">Mitochondrion</keyword>
<geneLocation type="mitochondrion" evidence="2"/>
<proteinExistence type="predicted"/>
<feature type="region of interest" description="Disordered" evidence="1">
    <location>
        <begin position="1"/>
        <end position="34"/>
    </location>
</feature>
<organism evidence="2">
    <name type="scientific">Picea glauca</name>
    <name type="common">White spruce</name>
    <name type="synonym">Pinus glauca</name>
    <dbReference type="NCBI Taxonomy" id="3330"/>
    <lineage>
        <taxon>Eukaryota</taxon>
        <taxon>Viridiplantae</taxon>
        <taxon>Streptophyta</taxon>
        <taxon>Embryophyta</taxon>
        <taxon>Tracheophyta</taxon>
        <taxon>Spermatophyta</taxon>
        <taxon>Pinopsida</taxon>
        <taxon>Pinidae</taxon>
        <taxon>Conifers I</taxon>
        <taxon>Pinales</taxon>
        <taxon>Pinaceae</taxon>
        <taxon>Picea</taxon>
    </lineage>
</organism>
<evidence type="ECO:0000256" key="1">
    <source>
        <dbReference type="SAM" id="MobiDB-lite"/>
    </source>
</evidence>
<feature type="compositionally biased region" description="Polar residues" evidence="1">
    <location>
        <begin position="1"/>
        <end position="15"/>
    </location>
</feature>
<gene>
    <name evidence="2" type="ORF">ABT39_MTgene1391</name>
</gene>
<reference evidence="2" key="1">
    <citation type="journal article" date="2015" name="Genome Biol. Evol.">
        <title>Organellar Genomes of White Spruce (Picea glauca): Assembly and Annotation.</title>
        <authorList>
            <person name="Jackman S.D."/>
            <person name="Warren R.L."/>
            <person name="Gibb E.A."/>
            <person name="Vandervalk B.P."/>
            <person name="Mohamadi H."/>
            <person name="Chu J."/>
            <person name="Raymond A."/>
            <person name="Pleasance S."/>
            <person name="Coope R."/>
            <person name="Wildung M.R."/>
            <person name="Ritland C.E."/>
            <person name="Bousquet J."/>
            <person name="Jones S.J."/>
            <person name="Bohlmann J."/>
            <person name="Birol I."/>
        </authorList>
    </citation>
    <scope>NUCLEOTIDE SEQUENCE [LARGE SCALE GENOMIC DNA]</scope>
    <source>
        <tissue evidence="2">Flushing bud</tissue>
    </source>
</reference>
<protein>
    <submittedName>
        <fullName evidence="2">Uncharacterized protein</fullName>
    </submittedName>
</protein>
<sequence>MMVSSGEKTSSSGVRVNQPLLPASAPLDLNELPASSPETVTLARIEEIKRPEPEPSSSSGLESVKTKIEEVERELKDSREELKVWEERLKGWEAEERQVKDRALQSLLIHKDIQKLGWKTFFSEMRRQGPKRAISERKNRRG</sequence>